<dbReference type="Pfam" id="PF01906">
    <property type="entry name" value="YbjQ_1"/>
    <property type="match status" value="1"/>
</dbReference>
<dbReference type="AlphaFoldDB" id="A0A2U9II52"/>
<dbReference type="InterPro" id="IPR002765">
    <property type="entry name" value="UPF0145_YbjQ-like"/>
</dbReference>
<dbReference type="InterPro" id="IPR035439">
    <property type="entry name" value="UPF0145_dom_sf"/>
</dbReference>
<accession>A0A2U9II52</accession>
<dbReference type="EMBL" id="CP029289">
    <property type="protein sequence ID" value="AWR95708.1"/>
    <property type="molecule type" value="Genomic_DNA"/>
</dbReference>
<sequence>MSFAENQILVTNAEELPGYKIVEVRGLVIGITVRSRGLGGNIVASLRSLVGGEIKEYIELAEQARLQALQRMIDNARTLGANAVINVRFDSNELAQNMDEIIAYGTAVIVTKNS</sequence>
<dbReference type="HAMAP" id="MF_00338">
    <property type="entry name" value="UPF0145"/>
    <property type="match status" value="1"/>
</dbReference>
<protein>
    <recommendedName>
        <fullName evidence="2">UPF0145 protein DFR85_15060</fullName>
    </recommendedName>
</protein>
<dbReference type="SUPFAM" id="SSF117782">
    <property type="entry name" value="YbjQ-like"/>
    <property type="match status" value="1"/>
</dbReference>
<organism evidence="3 4">
    <name type="scientific">Acidianus brierleyi</name>
    <dbReference type="NCBI Taxonomy" id="41673"/>
    <lineage>
        <taxon>Archaea</taxon>
        <taxon>Thermoproteota</taxon>
        <taxon>Thermoprotei</taxon>
        <taxon>Sulfolobales</taxon>
        <taxon>Sulfolobaceae</taxon>
        <taxon>Acidianus</taxon>
    </lineage>
</organism>
<evidence type="ECO:0000256" key="1">
    <source>
        <dbReference type="ARBA" id="ARBA00010751"/>
    </source>
</evidence>
<dbReference type="PANTHER" id="PTHR34068">
    <property type="entry name" value="UPF0145 PROTEIN YBJQ"/>
    <property type="match status" value="1"/>
</dbReference>
<dbReference type="GeneID" id="36833502"/>
<dbReference type="Proteomes" id="UP000248044">
    <property type="component" value="Chromosome"/>
</dbReference>
<evidence type="ECO:0000256" key="2">
    <source>
        <dbReference type="HAMAP-Rule" id="MF_00338"/>
    </source>
</evidence>
<keyword evidence="4" id="KW-1185">Reference proteome</keyword>
<evidence type="ECO:0000313" key="3">
    <source>
        <dbReference type="EMBL" id="AWR95708.1"/>
    </source>
</evidence>
<dbReference type="KEGG" id="abri:DFR85_15060"/>
<dbReference type="Gene3D" id="3.30.110.70">
    <property type="entry name" value="Hypothetical protein apc22750. Chain B"/>
    <property type="match status" value="1"/>
</dbReference>
<name>A0A2U9II52_9CREN</name>
<dbReference type="OrthoDB" id="59443at2157"/>
<evidence type="ECO:0000313" key="4">
    <source>
        <dbReference type="Proteomes" id="UP000248044"/>
    </source>
</evidence>
<comment type="similarity">
    <text evidence="1 2">Belongs to the UPF0145 family.</text>
</comment>
<reference evidence="3 4" key="1">
    <citation type="submission" date="2018-05" db="EMBL/GenBank/DDBJ databases">
        <title>Complete Genome Sequences of Extremely Thermoacidophilic, Metal-Mobilizing Type-Strain Members of the Archaeal Family Sulfolobaceae: Acidianus brierleyi DSM-1651T, Acidianus sulfidivorans DSM-18786T, Metallosphaera hakonensis DSM-7519T, and Metallosphaera prunae DSM-10039T.</title>
        <authorList>
            <person name="Counts J.A."/>
            <person name="Kelly R.M."/>
        </authorList>
    </citation>
    <scope>NUCLEOTIDE SEQUENCE [LARGE SCALE GENOMIC DNA]</scope>
    <source>
        <strain evidence="3 4">DSM 1651</strain>
    </source>
</reference>
<gene>
    <name evidence="3" type="ORF">DFR85_15060</name>
</gene>
<dbReference type="RefSeq" id="WP_110271586.1">
    <property type="nucleotide sequence ID" value="NZ_CP029289.2"/>
</dbReference>
<proteinExistence type="inferred from homology"/>
<dbReference type="PANTHER" id="PTHR34068:SF2">
    <property type="entry name" value="UPF0145 PROTEIN SCO3412"/>
    <property type="match status" value="1"/>
</dbReference>